<comment type="caution">
    <text evidence="2">The sequence shown here is derived from an EMBL/GenBank/DDBJ whole genome shotgun (WGS) entry which is preliminary data.</text>
</comment>
<dbReference type="InterPro" id="IPR003768">
    <property type="entry name" value="ScpA"/>
</dbReference>
<dbReference type="InterPro" id="IPR023093">
    <property type="entry name" value="ScpA-like_C"/>
</dbReference>
<evidence type="ECO:0000313" key="3">
    <source>
        <dbReference type="Proteomes" id="UP000177097"/>
    </source>
</evidence>
<dbReference type="PANTHER" id="PTHR33969">
    <property type="entry name" value="SEGREGATION AND CONDENSATION PROTEIN A"/>
    <property type="match status" value="1"/>
</dbReference>
<accession>A0A1F7U0D9</accession>
<sequence length="230" mass="26074">MSYTVTMEQFEGPLGLLLSLIERRELDISQVSLASITEEYVAHLERVETVAPSELADFLVVASKLLYLKSKTLLPELAIEDEESGADLADQLRMYKRFAQAADWFETMLGDGREAYVAPRQAIEASEFAPPLLLTTTDLFSALTSVIQRLQPYLDLPKRLMERTASVEEHIMHLKRRIAEGARVLFHEMAQSGSRGDMVTSFLALLELLKQKIVRVEQRSLFEDISIERV</sequence>
<dbReference type="STRING" id="1802389.A3C17_02950"/>
<dbReference type="Gene3D" id="1.10.10.580">
    <property type="entry name" value="Structural maintenance of chromosome 1. Chain E"/>
    <property type="match status" value="1"/>
</dbReference>
<evidence type="ECO:0000313" key="2">
    <source>
        <dbReference type="EMBL" id="OGL71750.1"/>
    </source>
</evidence>
<dbReference type="EMBL" id="MGDX01000006">
    <property type="protein sequence ID" value="OGL71750.1"/>
    <property type="molecule type" value="Genomic_DNA"/>
</dbReference>
<dbReference type="Pfam" id="PF02616">
    <property type="entry name" value="SMC_ScpA"/>
    <property type="match status" value="1"/>
</dbReference>
<gene>
    <name evidence="2" type="ORF">A3C17_02950</name>
</gene>
<reference evidence="2 3" key="1">
    <citation type="journal article" date="2016" name="Nat. Commun.">
        <title>Thousands of microbial genomes shed light on interconnected biogeochemical processes in an aquifer system.</title>
        <authorList>
            <person name="Anantharaman K."/>
            <person name="Brown C.T."/>
            <person name="Hug L.A."/>
            <person name="Sharon I."/>
            <person name="Castelle C.J."/>
            <person name="Probst A.J."/>
            <person name="Thomas B.C."/>
            <person name="Singh A."/>
            <person name="Wilkins M.J."/>
            <person name="Karaoz U."/>
            <person name="Brodie E.L."/>
            <person name="Williams K.H."/>
            <person name="Hubbard S.S."/>
            <person name="Banfield J.F."/>
        </authorList>
    </citation>
    <scope>NUCLEOTIDE SEQUENCE [LARGE SCALE GENOMIC DNA]</scope>
</reference>
<dbReference type="AlphaFoldDB" id="A0A1F7U0D9"/>
<protein>
    <recommendedName>
        <fullName evidence="1">Segregation and condensation protein A</fullName>
    </recommendedName>
</protein>
<evidence type="ECO:0000256" key="1">
    <source>
        <dbReference type="ARBA" id="ARBA00044777"/>
    </source>
</evidence>
<dbReference type="Proteomes" id="UP000177097">
    <property type="component" value="Unassembled WGS sequence"/>
</dbReference>
<dbReference type="Gene3D" id="6.10.250.2410">
    <property type="match status" value="1"/>
</dbReference>
<dbReference type="PANTHER" id="PTHR33969:SF2">
    <property type="entry name" value="SEGREGATION AND CONDENSATION PROTEIN A"/>
    <property type="match status" value="1"/>
</dbReference>
<organism evidence="2 3">
    <name type="scientific">Candidatus Uhrbacteria bacterium RIFCSPHIGHO2_02_FULL_53_13</name>
    <dbReference type="NCBI Taxonomy" id="1802389"/>
    <lineage>
        <taxon>Bacteria</taxon>
        <taxon>Candidatus Uhriibacteriota</taxon>
    </lineage>
</organism>
<proteinExistence type="predicted"/>
<name>A0A1F7U0D9_9BACT</name>